<dbReference type="Proteomes" id="UP000217507">
    <property type="component" value="Chromosome"/>
</dbReference>
<gene>
    <name evidence="2" type="ORF">NIES23_03310</name>
</gene>
<evidence type="ECO:0000256" key="1">
    <source>
        <dbReference type="SAM" id="MobiDB-lite"/>
    </source>
</evidence>
<feature type="compositionally biased region" description="Polar residues" evidence="1">
    <location>
        <begin position="50"/>
        <end position="62"/>
    </location>
</feature>
<organism evidence="2 3">
    <name type="scientific">Trichormus variabilis NIES-23</name>
    <dbReference type="NCBI Taxonomy" id="1973479"/>
    <lineage>
        <taxon>Bacteria</taxon>
        <taxon>Bacillati</taxon>
        <taxon>Cyanobacteriota</taxon>
        <taxon>Cyanophyceae</taxon>
        <taxon>Nostocales</taxon>
        <taxon>Nostocaceae</taxon>
        <taxon>Trichormus</taxon>
    </lineage>
</organism>
<proteinExistence type="predicted"/>
<protein>
    <submittedName>
        <fullName evidence="2">Uncharacterized protein</fullName>
    </submittedName>
</protein>
<feature type="region of interest" description="Disordered" evidence="1">
    <location>
        <begin position="40"/>
        <end position="62"/>
    </location>
</feature>
<sequence length="85" mass="9679">MVRITISDLSPDDEGKSLKDLTTWELKSVYAGLERRYGGRRNRVAEPSEESTPPTLNDTNGTLDRWMDSLELQIQDLRQQLGINS</sequence>
<reference evidence="2 3" key="1">
    <citation type="submission" date="2017-06" db="EMBL/GenBank/DDBJ databases">
        <title>Genome sequencing of cyanobaciteial culture collection at National Institute for Environmental Studies (NIES).</title>
        <authorList>
            <person name="Hirose Y."/>
            <person name="Shimura Y."/>
            <person name="Fujisawa T."/>
            <person name="Nakamura Y."/>
            <person name="Kawachi M."/>
        </authorList>
    </citation>
    <scope>NUCLEOTIDE SEQUENCE [LARGE SCALE GENOMIC DNA]</scope>
    <source>
        <strain evidence="2 3">NIES-23</strain>
    </source>
</reference>
<dbReference type="EMBL" id="AP018216">
    <property type="protein sequence ID" value="BAY67557.1"/>
    <property type="molecule type" value="Genomic_DNA"/>
</dbReference>
<evidence type="ECO:0000313" key="3">
    <source>
        <dbReference type="Proteomes" id="UP000217507"/>
    </source>
</evidence>
<accession>A0A1Z4KF69</accession>
<dbReference type="AlphaFoldDB" id="A0A1Z4KF69"/>
<name>A0A1Z4KF69_ANAVA</name>
<evidence type="ECO:0000313" key="2">
    <source>
        <dbReference type="EMBL" id="BAY67557.1"/>
    </source>
</evidence>